<protein>
    <submittedName>
        <fullName evidence="2">MoxR family ATPase</fullName>
    </submittedName>
</protein>
<gene>
    <name evidence="2" type="ORF">KA717_24875</name>
</gene>
<dbReference type="AlphaFoldDB" id="A0A977KVJ5"/>
<dbReference type="Gene3D" id="3.40.50.300">
    <property type="entry name" value="P-loop containing nucleotide triphosphate hydrolases"/>
    <property type="match status" value="1"/>
</dbReference>
<dbReference type="Proteomes" id="UP001065613">
    <property type="component" value="Chromosome"/>
</dbReference>
<dbReference type="InterPro" id="IPR011703">
    <property type="entry name" value="ATPase_AAA-3"/>
</dbReference>
<accession>A0A977KVJ5</accession>
<dbReference type="Pfam" id="PF07726">
    <property type="entry name" value="AAA_3"/>
    <property type="match status" value="1"/>
</dbReference>
<sequence>MRQIPGEQTEPITTDHQNFNRLQQAIEYYIVGQTTIINQLLIALLSGGHVILEGVPGVGKTLLVKVLARLIQSDFCRIQLTPDILPSDILGTSIFDLQNQTFTLS</sequence>
<proteinExistence type="predicted"/>
<reference evidence="2" key="1">
    <citation type="submission" date="2021-04" db="EMBL/GenBank/DDBJ databases">
        <title>Genome sequence of Woronichinia naegeliana from Washington state freshwater lake bloom.</title>
        <authorList>
            <person name="Dreher T.W."/>
        </authorList>
    </citation>
    <scope>NUCLEOTIDE SEQUENCE</scope>
    <source>
        <strain evidence="2">WA131</strain>
    </source>
</reference>
<feature type="domain" description="ATPase AAA-3" evidence="1">
    <location>
        <begin position="49"/>
        <end position="104"/>
    </location>
</feature>
<name>A0A977KVJ5_9CYAN</name>
<dbReference type="KEGG" id="wna:KA717_24875"/>
<dbReference type="EMBL" id="CP073041">
    <property type="protein sequence ID" value="UXE59145.1"/>
    <property type="molecule type" value="Genomic_DNA"/>
</dbReference>
<organism evidence="2">
    <name type="scientific">Woronichinia naegeliana WA131</name>
    <dbReference type="NCBI Taxonomy" id="2824559"/>
    <lineage>
        <taxon>Bacteria</taxon>
        <taxon>Bacillati</taxon>
        <taxon>Cyanobacteriota</taxon>
        <taxon>Cyanophyceae</taxon>
        <taxon>Synechococcales</taxon>
        <taxon>Coelosphaeriaceae</taxon>
        <taxon>Woronichinia</taxon>
    </lineage>
</organism>
<evidence type="ECO:0000259" key="1">
    <source>
        <dbReference type="Pfam" id="PF07726"/>
    </source>
</evidence>
<dbReference type="GO" id="GO:0016887">
    <property type="term" value="F:ATP hydrolysis activity"/>
    <property type="evidence" value="ECO:0007669"/>
    <property type="project" value="InterPro"/>
</dbReference>
<evidence type="ECO:0000313" key="2">
    <source>
        <dbReference type="EMBL" id="UXE59145.1"/>
    </source>
</evidence>
<dbReference type="InterPro" id="IPR027417">
    <property type="entry name" value="P-loop_NTPase"/>
</dbReference>
<dbReference type="InterPro" id="IPR050764">
    <property type="entry name" value="CbbQ/NirQ/NorQ/GpvN"/>
</dbReference>
<dbReference type="PANTHER" id="PTHR42759:SF1">
    <property type="entry name" value="MAGNESIUM-CHELATASE SUBUNIT CHLD"/>
    <property type="match status" value="1"/>
</dbReference>
<dbReference type="GO" id="GO:0005524">
    <property type="term" value="F:ATP binding"/>
    <property type="evidence" value="ECO:0007669"/>
    <property type="project" value="InterPro"/>
</dbReference>
<dbReference type="PANTHER" id="PTHR42759">
    <property type="entry name" value="MOXR FAMILY PROTEIN"/>
    <property type="match status" value="1"/>
</dbReference>
<dbReference type="SUPFAM" id="SSF52540">
    <property type="entry name" value="P-loop containing nucleoside triphosphate hydrolases"/>
    <property type="match status" value="1"/>
</dbReference>